<dbReference type="OrthoDB" id="10451162at2759"/>
<protein>
    <submittedName>
        <fullName evidence="2">Uncharacterized protein</fullName>
    </submittedName>
</protein>
<name>A0A6A6QCX7_9PEZI</name>
<dbReference type="EMBL" id="MU004198">
    <property type="protein sequence ID" value="KAF2489991.1"/>
    <property type="molecule type" value="Genomic_DNA"/>
</dbReference>
<sequence length="469" mass="51727">MDLGDRQQKLWRQVVGLGGAGKDLKVFAQYDAVNLKLDIGDVGWWGVGWRSSMGFTLRKSDSKTVTTGRSDFFSPISKLARPFKALLTSRFCHWSRPIKAPAFLDTSHDASPLQSSRLDPIDSSRSSSACTSCPHNLEPTSTLTILHPCHYYTTSSTRSATPPTASTMSASGLPSLPVQPDVPAMQVSRATHKSATAKKAIKRSRAPGTRKAHYTAEENEEFVDPENLAVLLAKIIEWGLEHSEHQLFHLQHGACRAGYYRMTGGDPRGASLAILDWAAGTHDTRRIVAGIVLYSTPPITVKFAKSPMSVNLAPIAAKDLVRAVDKHPFNDVSPVKLLADVLCGDAAAFKKHDTCVRKMLRSAPHLMLKGATLCLILLYRDTEDIAQALSLLGNYIERPGIDNRIERALKMILGKPDVRVEKRILFMGAYRVRKRLQDDTIPAPLAVQALRDLAQSGRIPQKWFRSTLF</sequence>
<evidence type="ECO:0000313" key="2">
    <source>
        <dbReference type="EMBL" id="KAF2489991.1"/>
    </source>
</evidence>
<accession>A0A6A6QCX7</accession>
<evidence type="ECO:0000313" key="3">
    <source>
        <dbReference type="Proteomes" id="UP000799750"/>
    </source>
</evidence>
<dbReference type="AlphaFoldDB" id="A0A6A6QCX7"/>
<proteinExistence type="predicted"/>
<dbReference type="Proteomes" id="UP000799750">
    <property type="component" value="Unassembled WGS sequence"/>
</dbReference>
<feature type="region of interest" description="Disordered" evidence="1">
    <location>
        <begin position="114"/>
        <end position="133"/>
    </location>
</feature>
<organism evidence="2 3">
    <name type="scientific">Lophium mytilinum</name>
    <dbReference type="NCBI Taxonomy" id="390894"/>
    <lineage>
        <taxon>Eukaryota</taxon>
        <taxon>Fungi</taxon>
        <taxon>Dikarya</taxon>
        <taxon>Ascomycota</taxon>
        <taxon>Pezizomycotina</taxon>
        <taxon>Dothideomycetes</taxon>
        <taxon>Pleosporomycetidae</taxon>
        <taxon>Mytilinidiales</taxon>
        <taxon>Mytilinidiaceae</taxon>
        <taxon>Lophium</taxon>
    </lineage>
</organism>
<reference evidence="2" key="1">
    <citation type="journal article" date="2020" name="Stud. Mycol.">
        <title>101 Dothideomycetes genomes: a test case for predicting lifestyles and emergence of pathogens.</title>
        <authorList>
            <person name="Haridas S."/>
            <person name="Albert R."/>
            <person name="Binder M."/>
            <person name="Bloem J."/>
            <person name="Labutti K."/>
            <person name="Salamov A."/>
            <person name="Andreopoulos B."/>
            <person name="Baker S."/>
            <person name="Barry K."/>
            <person name="Bills G."/>
            <person name="Bluhm B."/>
            <person name="Cannon C."/>
            <person name="Castanera R."/>
            <person name="Culley D."/>
            <person name="Daum C."/>
            <person name="Ezra D."/>
            <person name="Gonzalez J."/>
            <person name="Henrissat B."/>
            <person name="Kuo A."/>
            <person name="Liang C."/>
            <person name="Lipzen A."/>
            <person name="Lutzoni F."/>
            <person name="Magnuson J."/>
            <person name="Mondo S."/>
            <person name="Nolan M."/>
            <person name="Ohm R."/>
            <person name="Pangilinan J."/>
            <person name="Park H.-J."/>
            <person name="Ramirez L."/>
            <person name="Alfaro M."/>
            <person name="Sun H."/>
            <person name="Tritt A."/>
            <person name="Yoshinaga Y."/>
            <person name="Zwiers L.-H."/>
            <person name="Turgeon B."/>
            <person name="Goodwin S."/>
            <person name="Spatafora J."/>
            <person name="Crous P."/>
            <person name="Grigoriev I."/>
        </authorList>
    </citation>
    <scope>NUCLEOTIDE SEQUENCE</scope>
    <source>
        <strain evidence="2">CBS 269.34</strain>
    </source>
</reference>
<gene>
    <name evidence="2" type="ORF">BU16DRAFT_567088</name>
</gene>
<keyword evidence="3" id="KW-1185">Reference proteome</keyword>
<evidence type="ECO:0000256" key="1">
    <source>
        <dbReference type="SAM" id="MobiDB-lite"/>
    </source>
</evidence>